<dbReference type="GO" id="GO:0043083">
    <property type="term" value="C:synaptic cleft"/>
    <property type="evidence" value="ECO:0007669"/>
    <property type="project" value="UniProtKB-SubCell"/>
</dbReference>
<evidence type="ECO:0000256" key="4">
    <source>
        <dbReference type="ARBA" id="ARBA00044235"/>
    </source>
</evidence>
<comment type="similarity">
    <text evidence="1">Belongs to the UPF0545 family.</text>
</comment>
<dbReference type="Pfam" id="PF11326">
    <property type="entry name" value="PANTS-like"/>
    <property type="match status" value="1"/>
</dbReference>
<dbReference type="PANTHER" id="PTHR28052:SF1">
    <property type="entry name" value="UPF0545 PROTEIN C22ORF39"/>
    <property type="match status" value="1"/>
</dbReference>
<reference evidence="5" key="1">
    <citation type="submission" date="2020-11" db="EMBL/GenBank/DDBJ databases">
        <authorList>
            <person name="Tran Van P."/>
        </authorList>
    </citation>
    <scope>NUCLEOTIDE SEQUENCE</scope>
</reference>
<dbReference type="EMBL" id="OA567956">
    <property type="protein sequence ID" value="CAD7200990.1"/>
    <property type="molecule type" value="Genomic_DNA"/>
</dbReference>
<dbReference type="PANTHER" id="PTHR28052">
    <property type="entry name" value="UPF0545 PROTEIN C22ORF39"/>
    <property type="match status" value="1"/>
</dbReference>
<accession>A0A7R8Z9A2</accession>
<evidence type="ECO:0000256" key="2">
    <source>
        <dbReference type="ARBA" id="ARBA00043942"/>
    </source>
</evidence>
<proteinExistence type="inferred from homology"/>
<evidence type="ECO:0000313" key="5">
    <source>
        <dbReference type="EMBL" id="CAD7200990.1"/>
    </source>
</evidence>
<evidence type="ECO:0000256" key="3">
    <source>
        <dbReference type="ARBA" id="ARBA00044072"/>
    </source>
</evidence>
<comment type="subcellular location">
    <subcellularLocation>
        <location evidence="2">Synaptic cleft</location>
    </subcellularLocation>
</comment>
<dbReference type="AlphaFoldDB" id="A0A7R8Z9A2"/>
<sequence>MKIRIIKKTDLKETGNKQIKLKDWENNVLMMLSLEDNPVFRKVPGATSVGIKYISKADNNEDQNEMSPTVQSTPKFSAKPVWNPELPIQRRSISIHFREVKAPPRVSSATGKNSAIRPCDIYKEEYSDCTSIKARFHQYFIHGEMVDCSQWKKDFNNCSKWTLDQNIDAMQDLVLSEQDRRRKRFQAHNNNTVWQKRAQPPADWNKPLPDWLENKYKDTYLYHKSKEMKLGEDNKSPQADRTLCVIS</sequence>
<organism evidence="5">
    <name type="scientific">Timema douglasi</name>
    <name type="common">Walking stick</name>
    <dbReference type="NCBI Taxonomy" id="61478"/>
    <lineage>
        <taxon>Eukaryota</taxon>
        <taxon>Metazoa</taxon>
        <taxon>Ecdysozoa</taxon>
        <taxon>Arthropoda</taxon>
        <taxon>Hexapoda</taxon>
        <taxon>Insecta</taxon>
        <taxon>Pterygota</taxon>
        <taxon>Neoptera</taxon>
        <taxon>Polyneoptera</taxon>
        <taxon>Phasmatodea</taxon>
        <taxon>Timematodea</taxon>
        <taxon>Timematoidea</taxon>
        <taxon>Timematidae</taxon>
        <taxon>Timema</taxon>
    </lineage>
</organism>
<dbReference type="InterPro" id="IPR021475">
    <property type="entry name" value="Pants/Emi1-like"/>
</dbReference>
<gene>
    <name evidence="5" type="ORF">TDIB3V08_LOCUS7198</name>
</gene>
<name>A0A7R8Z9A2_TIMDO</name>
<evidence type="ECO:0000256" key="1">
    <source>
        <dbReference type="ARBA" id="ARBA00006412"/>
    </source>
</evidence>
<protein>
    <recommendedName>
        <fullName evidence="3">Synaptic plasticity regulator PANTS</fullName>
    </recommendedName>
    <alternativeName>
        <fullName evidence="4">Plasticity-associated neural transcript short</fullName>
    </alternativeName>
</protein>